<proteinExistence type="predicted"/>
<evidence type="ECO:0008006" key="2">
    <source>
        <dbReference type="Google" id="ProtNLM"/>
    </source>
</evidence>
<organism evidence="1">
    <name type="scientific">Rhizopus microsporus var. microsporus</name>
    <dbReference type="NCBI Taxonomy" id="86635"/>
    <lineage>
        <taxon>Eukaryota</taxon>
        <taxon>Fungi</taxon>
        <taxon>Fungi incertae sedis</taxon>
        <taxon>Mucoromycota</taxon>
        <taxon>Mucoromycotina</taxon>
        <taxon>Mucoromycetes</taxon>
        <taxon>Mucorales</taxon>
        <taxon>Mucorineae</taxon>
        <taxon>Rhizopodaceae</taxon>
        <taxon>Rhizopus</taxon>
    </lineage>
</organism>
<reference evidence="1" key="1">
    <citation type="journal article" date="2016" name="Proc. Natl. Acad. Sci. U.S.A.">
        <title>Lipid metabolic changes in an early divergent fungus govern the establishment of a mutualistic symbiosis with endobacteria.</title>
        <authorList>
            <person name="Lastovetsky O.A."/>
            <person name="Gaspar M.L."/>
            <person name="Mondo S.J."/>
            <person name="LaButti K.M."/>
            <person name="Sandor L."/>
            <person name="Grigoriev I.V."/>
            <person name="Henry S.A."/>
            <person name="Pawlowska T.E."/>
        </authorList>
    </citation>
    <scope>NUCLEOTIDE SEQUENCE [LARGE SCALE GENOMIC DNA]</scope>
    <source>
        <strain evidence="1">ATCC 52814</strain>
    </source>
</reference>
<name>A0A1X0RFR6_RHIZD</name>
<protein>
    <recommendedName>
        <fullName evidence="2">Transposase</fullName>
    </recommendedName>
</protein>
<evidence type="ECO:0000313" key="1">
    <source>
        <dbReference type="EMBL" id="ORE10885.1"/>
    </source>
</evidence>
<dbReference type="Proteomes" id="UP000242414">
    <property type="component" value="Unassembled WGS sequence"/>
</dbReference>
<sequence length="77" mass="8837">MLDFKVNTIEESFLHMATQAFQALCVHLLLRPPKHLLKKKKGIVILVGEYRTSRVCSHCKNDLEDIAVSERGFDCNH</sequence>
<feature type="non-terminal residue" evidence="1">
    <location>
        <position position="77"/>
    </location>
</feature>
<dbReference type="VEuPathDB" id="FungiDB:BCV72DRAFT_220662"/>
<gene>
    <name evidence="1" type="ORF">BCV72DRAFT_220662</name>
</gene>
<dbReference type="EMBL" id="KV921861">
    <property type="protein sequence ID" value="ORE10885.1"/>
    <property type="molecule type" value="Genomic_DNA"/>
</dbReference>
<accession>A0A1X0RFR6</accession>
<dbReference type="AlphaFoldDB" id="A0A1X0RFR6"/>